<organism evidence="2 3">
    <name type="scientific">[Eubacterium] siraeum</name>
    <dbReference type="NCBI Taxonomy" id="39492"/>
    <lineage>
        <taxon>Bacteria</taxon>
        <taxon>Bacillati</taxon>
        <taxon>Bacillota</taxon>
        <taxon>Clostridia</taxon>
        <taxon>Eubacteriales</taxon>
        <taxon>Oscillospiraceae</taxon>
        <taxon>Oscillospiraceae incertae sedis</taxon>
    </lineage>
</organism>
<feature type="transmembrane region" description="Helical" evidence="1">
    <location>
        <begin position="146"/>
        <end position="165"/>
    </location>
</feature>
<dbReference type="STRING" id="39492.ERS852540_01341"/>
<keyword evidence="1" id="KW-0472">Membrane</keyword>
<feature type="transmembrane region" description="Helical" evidence="1">
    <location>
        <begin position="177"/>
        <end position="200"/>
    </location>
</feature>
<feature type="transmembrane region" description="Helical" evidence="1">
    <location>
        <begin position="59"/>
        <end position="88"/>
    </location>
</feature>
<feature type="transmembrane region" description="Helical" evidence="1">
    <location>
        <begin position="109"/>
        <end position="134"/>
    </location>
</feature>
<accession>A0A174ZQG9</accession>
<evidence type="ECO:0000313" key="2">
    <source>
        <dbReference type="EMBL" id="CUQ86648.1"/>
    </source>
</evidence>
<keyword evidence="1" id="KW-0812">Transmembrane</keyword>
<keyword evidence="1" id="KW-1133">Transmembrane helix</keyword>
<name>A0A174ZQG9_9FIRM</name>
<feature type="transmembrane region" description="Helical" evidence="1">
    <location>
        <begin position="12"/>
        <end position="39"/>
    </location>
</feature>
<feature type="transmembrane region" description="Helical" evidence="1">
    <location>
        <begin position="206"/>
        <end position="229"/>
    </location>
</feature>
<dbReference type="Proteomes" id="UP000095662">
    <property type="component" value="Unassembled WGS sequence"/>
</dbReference>
<evidence type="ECO:0000256" key="1">
    <source>
        <dbReference type="SAM" id="Phobius"/>
    </source>
</evidence>
<gene>
    <name evidence="2" type="ORF">ERS852540_01341</name>
</gene>
<dbReference type="EMBL" id="CZBY01000009">
    <property type="protein sequence ID" value="CUQ86648.1"/>
    <property type="molecule type" value="Genomic_DNA"/>
</dbReference>
<proteinExistence type="predicted"/>
<reference evidence="2 3" key="1">
    <citation type="submission" date="2015-09" db="EMBL/GenBank/DDBJ databases">
        <authorList>
            <consortium name="Pathogen Informatics"/>
        </authorList>
    </citation>
    <scope>NUCLEOTIDE SEQUENCE [LARGE SCALE GENOMIC DNA]</scope>
    <source>
        <strain evidence="2 3">2789STDY5834928</strain>
    </source>
</reference>
<evidence type="ECO:0000313" key="3">
    <source>
        <dbReference type="Proteomes" id="UP000095662"/>
    </source>
</evidence>
<dbReference type="AlphaFoldDB" id="A0A174ZQG9"/>
<protein>
    <submittedName>
        <fullName evidence="2">Uncharacterized protein</fullName>
    </submittedName>
</protein>
<sequence length="235" mass="24626">MMKSVRLFNANTLFKVSLIMIVMVAAIYVIGFSVGSAAGKSDRENTDDSTAVAEENDDIAYSALNTVCCVIGFAGALLINGNAINLYYKVDGSKYARTIKHGGEKFGKSLAGSVIISSVTAVAVSLVLGIFTLMSGDLEFADLPPMVLFSLGASLLSGILIRPLVSTKTANARSVLLMITLLVAMFILSATATATSHISYSATLTASIILTVVGAVGTAVSTVSACRYIKENWQF</sequence>